<feature type="compositionally biased region" description="Low complexity" evidence="1">
    <location>
        <begin position="406"/>
        <end position="450"/>
    </location>
</feature>
<organism evidence="2 3">
    <name type="scientific">Paenibacillus thalictri</name>
    <dbReference type="NCBI Taxonomy" id="2527873"/>
    <lineage>
        <taxon>Bacteria</taxon>
        <taxon>Bacillati</taxon>
        <taxon>Bacillota</taxon>
        <taxon>Bacilli</taxon>
        <taxon>Bacillales</taxon>
        <taxon>Paenibacillaceae</taxon>
        <taxon>Paenibacillus</taxon>
    </lineage>
</organism>
<proteinExistence type="predicted"/>
<dbReference type="SUPFAM" id="SSF69318">
    <property type="entry name" value="Integrin alpha N-terminal domain"/>
    <property type="match status" value="1"/>
</dbReference>
<dbReference type="EMBL" id="SIRE01000004">
    <property type="protein sequence ID" value="TBL80567.1"/>
    <property type="molecule type" value="Genomic_DNA"/>
</dbReference>
<evidence type="ECO:0000256" key="1">
    <source>
        <dbReference type="SAM" id="MobiDB-lite"/>
    </source>
</evidence>
<gene>
    <name evidence="2" type="ORF">EYB31_04885</name>
</gene>
<comment type="caution">
    <text evidence="2">The sequence shown here is derived from an EMBL/GenBank/DDBJ whole genome shotgun (WGS) entry which is preliminary data.</text>
</comment>
<dbReference type="Proteomes" id="UP000293142">
    <property type="component" value="Unassembled WGS sequence"/>
</dbReference>
<accession>A0A4Q9DUB3</accession>
<sequence>MRIPPIVQKSAAIGSVAVLCLCSACGIIQSPESYMRLPKLPAEQEALKTTIEQSLPAGAVLVRPKTPNRYGTIPVLDLDGDGVKEAVAFYKEQTSSHIIGEVWKQKPDGGWQMAARLPEEGSSLEELSFQDLTNDGQIDIAVGTSLSNAQPKGLSVYGWDGTNWTAKMKLTYSNWAVGDLNGDGKKDISVETEKRNGGLTSSSFTLMQYDGQPVTLGTIELASGINAVYSMKLGNVAAGRQGVVLDMSVGAHSSQTQLVVFDQDELKTPLPVERTFKAYSGLSEDADGDGIIEISGMKQPPGWEQEPMYKIPWIMTYARWDGDKGLIPVMERYNNLGLGYYFNIPKDWGDGYTVEIDGEHIVRFVSYPDRKQLAAIRMFSLEEWAQETSDAMQQTPQGSQTQENVQEALQGSASSLSSRESQLSEMSPPQSSLAASPPVLAASSSQSQSAEGTPPAPAAGSAQPDSWQELARTSQIVYAIDREHAELRTQFHLTTETKGEDDHG</sequence>
<feature type="region of interest" description="Disordered" evidence="1">
    <location>
        <begin position="387"/>
        <end position="468"/>
    </location>
</feature>
<reference evidence="2 3" key="1">
    <citation type="submission" date="2019-02" db="EMBL/GenBank/DDBJ databases">
        <title>Paenibacillus sp. nov., isolated from surface-sterilized tissue of Thalictrum simplex L.</title>
        <authorList>
            <person name="Tuo L."/>
        </authorList>
    </citation>
    <scope>NUCLEOTIDE SEQUENCE [LARGE SCALE GENOMIC DNA]</scope>
    <source>
        <strain evidence="2 3">N2SHLJ1</strain>
    </source>
</reference>
<dbReference type="InterPro" id="IPR028994">
    <property type="entry name" value="Integrin_alpha_N"/>
</dbReference>
<dbReference type="AlphaFoldDB" id="A0A4Q9DUB3"/>
<protein>
    <submittedName>
        <fullName evidence="2">VCBS repeat-containing protein</fullName>
    </submittedName>
</protein>
<dbReference type="RefSeq" id="WP_131012169.1">
    <property type="nucleotide sequence ID" value="NZ_SIRE01000004.1"/>
</dbReference>
<keyword evidence="3" id="KW-1185">Reference proteome</keyword>
<evidence type="ECO:0000313" key="3">
    <source>
        <dbReference type="Proteomes" id="UP000293142"/>
    </source>
</evidence>
<feature type="compositionally biased region" description="Polar residues" evidence="1">
    <location>
        <begin position="387"/>
        <end position="405"/>
    </location>
</feature>
<name>A0A4Q9DUB3_9BACL</name>
<dbReference type="OrthoDB" id="1743319at2"/>
<evidence type="ECO:0000313" key="2">
    <source>
        <dbReference type="EMBL" id="TBL80567.1"/>
    </source>
</evidence>